<dbReference type="PROSITE" id="PS51278">
    <property type="entry name" value="GATASE_TYPE_2"/>
    <property type="match status" value="1"/>
</dbReference>
<comment type="subcellular location">
    <subcellularLocation>
        <location evidence="2 11">Cytoplasm</location>
    </subcellularLocation>
</comment>
<dbReference type="InterPro" id="IPR017932">
    <property type="entry name" value="GATase_2_dom"/>
</dbReference>
<dbReference type="EC" id="2.6.1.16" evidence="3 11"/>
<dbReference type="NCBIfam" id="NF001484">
    <property type="entry name" value="PRK00331.1"/>
    <property type="match status" value="1"/>
</dbReference>
<dbReference type="InterPro" id="IPR047084">
    <property type="entry name" value="GFAT_N"/>
</dbReference>
<evidence type="ECO:0000256" key="7">
    <source>
        <dbReference type="ARBA" id="ARBA00022679"/>
    </source>
</evidence>
<comment type="catalytic activity">
    <reaction evidence="1 11">
        <text>D-fructose 6-phosphate + L-glutamine = D-glucosamine 6-phosphate + L-glutamate</text>
        <dbReference type="Rhea" id="RHEA:13237"/>
        <dbReference type="ChEBI" id="CHEBI:29985"/>
        <dbReference type="ChEBI" id="CHEBI:58359"/>
        <dbReference type="ChEBI" id="CHEBI:58725"/>
        <dbReference type="ChEBI" id="CHEBI:61527"/>
        <dbReference type="EC" id="2.6.1.16"/>
    </reaction>
</comment>
<dbReference type="SUPFAM" id="SSF53697">
    <property type="entry name" value="SIS domain"/>
    <property type="match status" value="1"/>
</dbReference>
<dbReference type="Gene3D" id="3.40.50.10490">
    <property type="entry name" value="Glucose-6-phosphate isomerase like protein, domain 1"/>
    <property type="match status" value="2"/>
</dbReference>
<evidence type="ECO:0000256" key="3">
    <source>
        <dbReference type="ARBA" id="ARBA00012916"/>
    </source>
</evidence>
<dbReference type="GO" id="GO:0046349">
    <property type="term" value="P:amino sugar biosynthetic process"/>
    <property type="evidence" value="ECO:0007669"/>
    <property type="project" value="UniProtKB-ARBA"/>
</dbReference>
<dbReference type="FunFam" id="3.40.50.10490:FF:000002">
    <property type="entry name" value="Glutamine--fructose-6-phosphate aminotransferase [isomerizing]"/>
    <property type="match status" value="1"/>
</dbReference>
<comment type="caution">
    <text evidence="14">The sequence shown here is derived from an EMBL/GenBank/DDBJ whole genome shotgun (WGS) entry which is preliminary data.</text>
</comment>
<sequence>MCGIVGIVRQNSVERCLLEALKRLEYRGYDSSGMATIDEGNIQCVRAQGKISALEESLKEYPLKGHIGIAHTRWATHGLPNKENAHPHCIDGIAVVHNGIIENFSELKKELLSPQRVLVTDTDTEVVVCLLAQFKREGKSNQESIQKMIQCLKGSYALAVIFENDPDTIIAVRNGPSLIIGYGNDEMFLGSDVAALSLLTDRVAYMEDGDWAMIRRSGCTIYNSQGIEVERPIEVINISPFLVGKGNYRHFMEKEIYEQPESINQVLNHYINFADNTIFPGIFGYDFANISGILTASCGTSYFAGLIGKFWFERLARLRVEIDVASEFRYRDFAYTSDWIALFISQSGETADTLASLRGMRKEGFCIGSLVNVVESSIARESHFVFPIKAGLEVGVASTKAFTCQLMVLLIMAIYAGKTRGYIDYEQENKLIKSLTTVPQIMSDVLQNIYTQIKGLCCKLAKYKNILYIGRGSSYPLALEGALKIKEISYIHAEGYAAGELKHGPIALIGKGTLVIAIAPYDRFFHKTVSNIQEILARGGRVVFITDEKGVEKRDFPCLETIVIPHMGEMLSPIVFSLPIQLIAYYTAVFIGTDVDQPRNLAKSVTVE</sequence>
<evidence type="ECO:0000259" key="12">
    <source>
        <dbReference type="PROSITE" id="PS51278"/>
    </source>
</evidence>
<evidence type="ECO:0000256" key="6">
    <source>
        <dbReference type="ARBA" id="ARBA00022576"/>
    </source>
</evidence>
<dbReference type="NCBIfam" id="TIGR01135">
    <property type="entry name" value="glmS"/>
    <property type="match status" value="1"/>
</dbReference>
<keyword evidence="9" id="KW-0315">Glutamine amidotransferase</keyword>
<evidence type="ECO:0000259" key="13">
    <source>
        <dbReference type="PROSITE" id="PS51464"/>
    </source>
</evidence>
<dbReference type="GO" id="GO:0006047">
    <property type="term" value="P:UDP-N-acetylglucosamine metabolic process"/>
    <property type="evidence" value="ECO:0007669"/>
    <property type="project" value="TreeGrafter"/>
</dbReference>
<protein>
    <recommendedName>
        <fullName evidence="4 11">Glutamine--fructose-6-phosphate aminotransferase [isomerizing]</fullName>
        <ecNumber evidence="3 11">2.6.1.16</ecNumber>
    </recommendedName>
    <alternativeName>
        <fullName evidence="11">D-fructose-6-phosphate amidotransferase</fullName>
    </alternativeName>
    <alternativeName>
        <fullName evidence="11">GFAT</fullName>
    </alternativeName>
    <alternativeName>
        <fullName evidence="11">Glucosamine-6-phosphate synthase</fullName>
    </alternativeName>
    <alternativeName>
        <fullName evidence="11">Hexosephosphate aminotransferase</fullName>
    </alternativeName>
    <alternativeName>
        <fullName evidence="11">L-glutamine--D-fructose-6-phosphate amidotransferase</fullName>
    </alternativeName>
</protein>
<dbReference type="PANTHER" id="PTHR10937">
    <property type="entry name" value="GLUCOSAMINE--FRUCTOSE-6-PHOSPHATE AMINOTRANSFERASE, ISOMERIZING"/>
    <property type="match status" value="1"/>
</dbReference>
<feature type="active site" description="For Fru-6P isomerization activity" evidence="11">
    <location>
        <position position="603"/>
    </location>
</feature>
<dbReference type="InterPro" id="IPR035466">
    <property type="entry name" value="GlmS/AgaS_SIS"/>
</dbReference>
<dbReference type="GO" id="GO:0006002">
    <property type="term" value="P:fructose 6-phosphate metabolic process"/>
    <property type="evidence" value="ECO:0007669"/>
    <property type="project" value="TreeGrafter"/>
</dbReference>
<dbReference type="PROSITE" id="PS51464">
    <property type="entry name" value="SIS"/>
    <property type="match status" value="2"/>
</dbReference>
<keyword evidence="6 11" id="KW-0032">Aminotransferase</keyword>
<dbReference type="GO" id="GO:0005829">
    <property type="term" value="C:cytosol"/>
    <property type="evidence" value="ECO:0007669"/>
    <property type="project" value="TreeGrafter"/>
</dbReference>
<evidence type="ECO:0000256" key="10">
    <source>
        <dbReference type="ARBA" id="ARBA00054671"/>
    </source>
</evidence>
<gene>
    <name evidence="11 14" type="primary">glmS</name>
    <name evidence="14" type="ORF">EU981_05120</name>
</gene>
<evidence type="ECO:0000256" key="2">
    <source>
        <dbReference type="ARBA" id="ARBA00004496"/>
    </source>
</evidence>
<dbReference type="Pfam" id="PF01380">
    <property type="entry name" value="SIS"/>
    <property type="match status" value="2"/>
</dbReference>
<dbReference type="InterPro" id="IPR046348">
    <property type="entry name" value="SIS_dom_sf"/>
</dbReference>
<accession>A0A937DLQ1</accession>
<comment type="function">
    <text evidence="10">Involved in the production of the root hair deformation (HAD) factor specifically on medicago.</text>
</comment>
<feature type="domain" description="SIS" evidence="13">
    <location>
        <begin position="283"/>
        <end position="422"/>
    </location>
</feature>
<feature type="domain" description="SIS" evidence="13">
    <location>
        <begin position="456"/>
        <end position="598"/>
    </location>
</feature>
<proteinExistence type="inferred from homology"/>
<dbReference type="CDD" id="cd05009">
    <property type="entry name" value="SIS_GlmS_GlmD_2"/>
    <property type="match status" value="1"/>
</dbReference>
<dbReference type="InterPro" id="IPR029055">
    <property type="entry name" value="Ntn_hydrolases_N"/>
</dbReference>
<dbReference type="GO" id="GO:0005975">
    <property type="term" value="P:carbohydrate metabolic process"/>
    <property type="evidence" value="ECO:0007669"/>
    <property type="project" value="UniProtKB-UniRule"/>
</dbReference>
<dbReference type="GO" id="GO:0004360">
    <property type="term" value="F:glutamine-fructose-6-phosphate transaminase (isomerizing) activity"/>
    <property type="evidence" value="ECO:0007669"/>
    <property type="project" value="UniProtKB-UniRule"/>
</dbReference>
<dbReference type="Proteomes" id="UP000736856">
    <property type="component" value="Unassembled WGS sequence"/>
</dbReference>
<evidence type="ECO:0000256" key="11">
    <source>
        <dbReference type="HAMAP-Rule" id="MF_00164"/>
    </source>
</evidence>
<feature type="domain" description="Glutamine amidotransferase type-2" evidence="12">
    <location>
        <begin position="2"/>
        <end position="217"/>
    </location>
</feature>
<reference evidence="14" key="1">
    <citation type="submission" date="2019-02" db="EMBL/GenBank/DDBJ databases">
        <title>A novel Candidatus Liberibacter species associated with the New Zealand native fuchsia psyllid, Ctenarytaina fuchsiae.</title>
        <authorList>
            <person name="Thompson S.M."/>
            <person name="Jorgensen N."/>
            <person name="David C."/>
            <person name="Bulman S.R."/>
            <person name="Smith G.R."/>
        </authorList>
    </citation>
    <scope>NUCLEOTIDE SEQUENCE</scope>
    <source>
        <strain evidence="14">Oxford</strain>
    </source>
</reference>
<dbReference type="GO" id="GO:0097367">
    <property type="term" value="F:carbohydrate derivative binding"/>
    <property type="evidence" value="ECO:0007669"/>
    <property type="project" value="InterPro"/>
</dbReference>
<comment type="function">
    <text evidence="11">Catalyzes the first step in hexosamine metabolism, converting fructose-6P into glucosamine-6P using glutamine as a nitrogen source.</text>
</comment>
<dbReference type="InterPro" id="IPR005855">
    <property type="entry name" value="GFAT"/>
</dbReference>
<dbReference type="PANTHER" id="PTHR10937:SF0">
    <property type="entry name" value="GLUTAMINE--FRUCTOSE-6-PHOSPHATE TRANSAMINASE (ISOMERIZING)"/>
    <property type="match status" value="1"/>
</dbReference>
<dbReference type="Pfam" id="PF13522">
    <property type="entry name" value="GATase_6"/>
    <property type="match status" value="1"/>
</dbReference>
<dbReference type="AlphaFoldDB" id="A0A937DLQ1"/>
<name>A0A937DLQ1_9HYPH</name>
<keyword evidence="7 11" id="KW-0808">Transferase</keyword>
<dbReference type="Gene3D" id="3.60.20.10">
    <property type="entry name" value="Glutamine Phosphoribosylpyrophosphate, subunit 1, domain 1"/>
    <property type="match status" value="1"/>
</dbReference>
<evidence type="ECO:0000313" key="14">
    <source>
        <dbReference type="EMBL" id="MBL0849433.1"/>
    </source>
</evidence>
<evidence type="ECO:0000256" key="9">
    <source>
        <dbReference type="ARBA" id="ARBA00022962"/>
    </source>
</evidence>
<evidence type="ECO:0000256" key="8">
    <source>
        <dbReference type="ARBA" id="ARBA00022737"/>
    </source>
</evidence>
<keyword evidence="8" id="KW-0677">Repeat</keyword>
<evidence type="ECO:0000256" key="5">
    <source>
        <dbReference type="ARBA" id="ARBA00022490"/>
    </source>
</evidence>
<dbReference type="FunFam" id="3.40.50.10490:FF:000001">
    <property type="entry name" value="Glutamine--fructose-6-phosphate aminotransferase [isomerizing]"/>
    <property type="match status" value="1"/>
</dbReference>
<evidence type="ECO:0000313" key="15">
    <source>
        <dbReference type="Proteomes" id="UP000736856"/>
    </source>
</evidence>
<organism evidence="14 15">
    <name type="scientific">Candidatus Liberibacter ctenarytainae</name>
    <dbReference type="NCBI Taxonomy" id="2020335"/>
    <lineage>
        <taxon>Bacteria</taxon>
        <taxon>Pseudomonadati</taxon>
        <taxon>Pseudomonadota</taxon>
        <taxon>Alphaproteobacteria</taxon>
        <taxon>Hyphomicrobiales</taxon>
        <taxon>Rhizobiaceae</taxon>
        <taxon>Liberibacter</taxon>
    </lineage>
</organism>
<dbReference type="HAMAP" id="MF_00164">
    <property type="entry name" value="GlmS"/>
    <property type="match status" value="1"/>
</dbReference>
<comment type="subunit">
    <text evidence="11">Homodimer.</text>
</comment>
<dbReference type="FunFam" id="3.60.20.10:FF:000006">
    <property type="entry name" value="Glutamine--fructose-6-phosphate aminotransferase [isomerizing]"/>
    <property type="match status" value="1"/>
</dbReference>
<evidence type="ECO:0000256" key="1">
    <source>
        <dbReference type="ARBA" id="ARBA00001031"/>
    </source>
</evidence>
<dbReference type="CDD" id="cd05008">
    <property type="entry name" value="SIS_GlmS_GlmD_1"/>
    <property type="match status" value="1"/>
</dbReference>
<dbReference type="GO" id="GO:0006487">
    <property type="term" value="P:protein N-linked glycosylation"/>
    <property type="evidence" value="ECO:0007669"/>
    <property type="project" value="TreeGrafter"/>
</dbReference>
<dbReference type="InterPro" id="IPR001347">
    <property type="entry name" value="SIS_dom"/>
</dbReference>
<keyword evidence="5 11" id="KW-0963">Cytoplasm</keyword>
<dbReference type="EMBL" id="SEOL01000016">
    <property type="protein sequence ID" value="MBL0849433.1"/>
    <property type="molecule type" value="Genomic_DNA"/>
</dbReference>
<dbReference type="CDD" id="cd00714">
    <property type="entry name" value="GFAT"/>
    <property type="match status" value="1"/>
</dbReference>
<dbReference type="InterPro" id="IPR035490">
    <property type="entry name" value="GlmS/FrlB_SIS"/>
</dbReference>
<feature type="active site" description="Nucleophile; for GATase activity" evidence="11">
    <location>
        <position position="2"/>
    </location>
</feature>
<dbReference type="SUPFAM" id="SSF56235">
    <property type="entry name" value="N-terminal nucleophile aminohydrolases (Ntn hydrolases)"/>
    <property type="match status" value="1"/>
</dbReference>
<evidence type="ECO:0000256" key="4">
    <source>
        <dbReference type="ARBA" id="ARBA00016090"/>
    </source>
</evidence>
<feature type="initiator methionine" description="Removed" evidence="11">
    <location>
        <position position="1"/>
    </location>
</feature>